<comment type="cofactor">
    <cofactor evidence="2">
        <name>Mn(2+)</name>
        <dbReference type="ChEBI" id="CHEBI:29035"/>
    </cofactor>
    <text evidence="2">Binds 2 manganese ions per subunit.</text>
</comment>
<keyword evidence="2" id="KW-0464">Manganese</keyword>
<organism evidence="4 5">
    <name type="scientific">Ethanoligenens harbinense (strain DSM 18485 / JCM 12961 / CGMCC 1.5033 / YUAN-3)</name>
    <dbReference type="NCBI Taxonomy" id="663278"/>
    <lineage>
        <taxon>Bacteria</taxon>
        <taxon>Bacillati</taxon>
        <taxon>Bacillota</taxon>
        <taxon>Clostridia</taxon>
        <taxon>Eubacteriales</taxon>
        <taxon>Oscillospiraceae</taxon>
        <taxon>Ethanoligenens</taxon>
    </lineage>
</organism>
<comment type="cofactor">
    <cofactor evidence="3">
        <name>Ca(2+)</name>
        <dbReference type="ChEBI" id="CHEBI:29108"/>
    </cofactor>
    <text evidence="3">Binds 1 Ca(2+) ion per subunit.</text>
</comment>
<feature type="binding site" evidence="2">
    <location>
        <position position="68"/>
    </location>
    <ligand>
        <name>Mn(2+)</name>
        <dbReference type="ChEBI" id="CHEBI:29035"/>
        <label>1</label>
    </ligand>
</feature>
<dbReference type="SUPFAM" id="SSF47240">
    <property type="entry name" value="Ferritin-like"/>
    <property type="match status" value="1"/>
</dbReference>
<dbReference type="Pfam" id="PF05067">
    <property type="entry name" value="Mn_catalase"/>
    <property type="match status" value="1"/>
</dbReference>
<reference evidence="4 5" key="1">
    <citation type="submission" date="2010-12" db="EMBL/GenBank/DDBJ databases">
        <title>Complete sequence of Ethanoligenens harbinense YUAN-3.</title>
        <authorList>
            <person name="Lucas S."/>
            <person name="Copeland A."/>
            <person name="Lapidus A."/>
            <person name="Cheng J.-F."/>
            <person name="Bruce D."/>
            <person name="Goodwin L."/>
            <person name="Pitluck S."/>
            <person name="Chertkov O."/>
            <person name="Misra M."/>
            <person name="Detter J.C."/>
            <person name="Han C."/>
            <person name="Tapia R."/>
            <person name="Land M."/>
            <person name="Hauser L."/>
            <person name="Jeffries C."/>
            <person name="Kyrpides N."/>
            <person name="Ivanova N."/>
            <person name="Mikhailova N."/>
            <person name="Wang A."/>
            <person name="Mouttaki H."/>
            <person name="He Z."/>
            <person name="Zhou J."/>
            <person name="Hemme C.L."/>
            <person name="Woyke T."/>
        </authorList>
    </citation>
    <scope>NUCLEOTIDE SEQUENCE [LARGE SCALE GENOMIC DNA]</scope>
    <source>
        <strain evidence="5">DSM 18485 / JCM 12961 / CGMCC 1.5033 / YUAN-3</strain>
    </source>
</reference>
<evidence type="ECO:0000256" key="2">
    <source>
        <dbReference type="PIRSR" id="PIRSR607760-1"/>
    </source>
</evidence>
<feature type="binding site" evidence="2">
    <location>
        <position position="65"/>
    </location>
    <ligand>
        <name>Mn(2+)</name>
        <dbReference type="ChEBI" id="CHEBI:29035"/>
        <label>1</label>
    </ligand>
</feature>
<evidence type="ECO:0000256" key="1">
    <source>
        <dbReference type="ARBA" id="ARBA00007644"/>
    </source>
</evidence>
<dbReference type="eggNOG" id="COG3546">
    <property type="taxonomic scope" value="Bacteria"/>
</dbReference>
<feature type="binding site" evidence="2">
    <location>
        <position position="169"/>
    </location>
    <ligand>
        <name>Mn(2+)</name>
        <dbReference type="ChEBI" id="CHEBI:29035"/>
        <label>1</label>
    </ligand>
</feature>
<evidence type="ECO:0000313" key="5">
    <source>
        <dbReference type="Proteomes" id="UP000001551"/>
    </source>
</evidence>
<proteinExistence type="inferred from homology"/>
<dbReference type="AlphaFoldDB" id="E6U559"/>
<dbReference type="Proteomes" id="UP000001551">
    <property type="component" value="Chromosome"/>
</dbReference>
<dbReference type="Gene3D" id="1.20.1260.10">
    <property type="match status" value="1"/>
</dbReference>
<evidence type="ECO:0000313" key="4">
    <source>
        <dbReference type="EMBL" id="ADU27872.1"/>
    </source>
</evidence>
<dbReference type="InterPro" id="IPR009078">
    <property type="entry name" value="Ferritin-like_SF"/>
</dbReference>
<keyword evidence="5" id="KW-1185">Reference proteome</keyword>
<gene>
    <name evidence="4" type="ordered locus">Ethha_2373</name>
</gene>
<dbReference type="HOGENOM" id="CLU_057467_2_0_9"/>
<protein>
    <submittedName>
        <fullName evidence="4">Manganese containing catalase</fullName>
    </submittedName>
</protein>
<accession>E6U559</accession>
<dbReference type="KEGG" id="eha:Ethha_2373"/>
<dbReference type="GO" id="GO:0046872">
    <property type="term" value="F:metal ion binding"/>
    <property type="evidence" value="ECO:0007669"/>
    <property type="project" value="UniProtKB-KW"/>
</dbReference>
<feature type="binding site" evidence="2">
    <location>
        <position position="136"/>
    </location>
    <ligand>
        <name>Mn(2+)</name>
        <dbReference type="ChEBI" id="CHEBI:29035"/>
        <label>1</label>
    </ligand>
</feature>
<keyword evidence="3" id="KW-0106">Calcium</keyword>
<feature type="binding site" evidence="3">
    <location>
        <position position="60"/>
    </location>
    <ligand>
        <name>Ca(2+)</name>
        <dbReference type="ChEBI" id="CHEBI:29108"/>
    </ligand>
</feature>
<sequence length="203" mass="23051">MWSYEKRLQFPIKIKQTNPQLAKVVISQYGGPDGELGASLRYLSQRMSMPYPEVKAVLTDIGTEELGHLEMVGTIVYQLTRNMTMEEIKKAGFDAYFVDHTAGVYPQAASGVPFSAEALAVKGDVIADLNEDLAAEQKARVVYDNILRFTDDPDVREPIKFLRQREIVHYQRFGEALRITLDHLNEKNFYAFNPSFDTPSAKR</sequence>
<comment type="similarity">
    <text evidence="1">Belongs to the manganese catalase family.</text>
</comment>
<dbReference type="CDD" id="cd01051">
    <property type="entry name" value="Mn_catalase"/>
    <property type="match status" value="1"/>
</dbReference>
<dbReference type="InterPro" id="IPR039377">
    <property type="entry name" value="Mn_catalase_dom"/>
</dbReference>
<name>E6U559_ETHHY</name>
<dbReference type="EMBL" id="CP002400">
    <property type="protein sequence ID" value="ADU27872.1"/>
    <property type="molecule type" value="Genomic_DNA"/>
</dbReference>
<dbReference type="InterPro" id="IPR007760">
    <property type="entry name" value="Mn_catalase"/>
</dbReference>
<feature type="binding site" evidence="2">
    <location>
        <position position="35"/>
    </location>
    <ligand>
        <name>Mn(2+)</name>
        <dbReference type="ChEBI" id="CHEBI:29035"/>
        <label>1</label>
    </ligand>
</feature>
<dbReference type="InterPro" id="IPR012347">
    <property type="entry name" value="Ferritin-like"/>
</dbReference>
<evidence type="ECO:0000256" key="3">
    <source>
        <dbReference type="PIRSR" id="PIRSR607760-2"/>
    </source>
</evidence>
<keyword evidence="2" id="KW-0479">Metal-binding</keyword>
<dbReference type="STRING" id="663278.Ethha_2373"/>
<dbReference type="RefSeq" id="WP_013486218.1">
    <property type="nucleotide sequence ID" value="NC_014828.1"/>
</dbReference>